<feature type="region of interest" description="Disordered" evidence="1">
    <location>
        <begin position="126"/>
        <end position="147"/>
    </location>
</feature>
<keyword evidence="4" id="KW-1185">Reference proteome</keyword>
<evidence type="ECO:0008006" key="5">
    <source>
        <dbReference type="Google" id="ProtNLM"/>
    </source>
</evidence>
<proteinExistence type="predicted"/>
<sequence length="147" mass="15969">MKKTLVVLAAFFCTAGAASAQTADLATAGRANGMGQGRGNLTPEQRADMQTQRLSKQLSLSADQTSQVRAIALAENQELQALRSKNAAADSRQGAGQEMRAIREEYDTQLKALLTPEQATKYNQLREDQLNKRKDKMKGGMKAKAKV</sequence>
<name>A0ABY4D1S1_9BACT</name>
<feature type="compositionally biased region" description="Basic residues" evidence="1">
    <location>
        <begin position="133"/>
        <end position="147"/>
    </location>
</feature>
<dbReference type="Proteomes" id="UP000831113">
    <property type="component" value="Chromosome"/>
</dbReference>
<reference evidence="3 4" key="1">
    <citation type="submission" date="2022-03" db="EMBL/GenBank/DDBJ databases">
        <title>Hymenobactersp. isolated from the air.</title>
        <authorList>
            <person name="Won M."/>
            <person name="Kwon S.-W."/>
        </authorList>
    </citation>
    <scope>NUCLEOTIDE SEQUENCE [LARGE SCALE GENOMIC DNA]</scope>
    <source>
        <strain evidence="3 4">KACC 21982</strain>
    </source>
</reference>
<protein>
    <recommendedName>
        <fullName evidence="5">LTXXQ motif family protein</fullName>
    </recommendedName>
</protein>
<dbReference type="EMBL" id="CP094669">
    <property type="protein sequence ID" value="UOG76282.1"/>
    <property type="molecule type" value="Genomic_DNA"/>
</dbReference>
<evidence type="ECO:0000313" key="4">
    <source>
        <dbReference type="Proteomes" id="UP000831113"/>
    </source>
</evidence>
<evidence type="ECO:0000256" key="2">
    <source>
        <dbReference type="SAM" id="SignalP"/>
    </source>
</evidence>
<keyword evidence="2" id="KW-0732">Signal</keyword>
<evidence type="ECO:0000256" key="1">
    <source>
        <dbReference type="SAM" id="MobiDB-lite"/>
    </source>
</evidence>
<dbReference type="RefSeq" id="WP_243801051.1">
    <property type="nucleotide sequence ID" value="NZ_CP094669.1"/>
</dbReference>
<organism evidence="3 4">
    <name type="scientific">Hymenobacter tibetensis</name>
    <dbReference type="NCBI Taxonomy" id="497967"/>
    <lineage>
        <taxon>Bacteria</taxon>
        <taxon>Pseudomonadati</taxon>
        <taxon>Bacteroidota</taxon>
        <taxon>Cytophagia</taxon>
        <taxon>Cytophagales</taxon>
        <taxon>Hymenobacteraceae</taxon>
        <taxon>Hymenobacter</taxon>
    </lineage>
</organism>
<feature type="signal peptide" evidence="2">
    <location>
        <begin position="1"/>
        <end position="20"/>
    </location>
</feature>
<gene>
    <name evidence="3" type="ORF">MTX78_06695</name>
</gene>
<evidence type="ECO:0000313" key="3">
    <source>
        <dbReference type="EMBL" id="UOG76282.1"/>
    </source>
</evidence>
<accession>A0ABY4D1S1</accession>
<feature type="chain" id="PRO_5046525257" description="LTXXQ motif family protein" evidence="2">
    <location>
        <begin position="21"/>
        <end position="147"/>
    </location>
</feature>